<evidence type="ECO:0000256" key="2">
    <source>
        <dbReference type="SAM" id="Phobius"/>
    </source>
</evidence>
<feature type="transmembrane region" description="Helical" evidence="2">
    <location>
        <begin position="196"/>
        <end position="221"/>
    </location>
</feature>
<feature type="compositionally biased region" description="Polar residues" evidence="1">
    <location>
        <begin position="279"/>
        <end position="292"/>
    </location>
</feature>
<sequence length="299" mass="32312">MEFASFLQISRSFATSLLIVALLNSHCHCGAEEFTLEKFTCAKAGSDGLPKGFSLIRDDQLKLDLSKSPDGKPLYGLLLNAMGSEQLVISVVAVDKMSCRKSFNNSVSLMADSGRCYPDAAKEGKDDQPLGFVCAFPMGQITGLPNARYFTITWSKTNSKDSQCKWNATIDGIRVLLEASSDASEKCWEEAPSMSWPWICAICVGSFVLLAVIITVAFVCWRQPNSHTSAEDGIYGPSSITENGIEFIVTKPYNLTHLQPTYQTKNAATAGGDGDDSCRLQSAGTGSLTIVQSEPDDAE</sequence>
<keyword evidence="2" id="KW-0472">Membrane</keyword>
<dbReference type="AlphaFoldDB" id="A0A914GQ78"/>
<feature type="chain" id="PRO_5037114123" evidence="3">
    <location>
        <begin position="30"/>
        <end position="299"/>
    </location>
</feature>
<evidence type="ECO:0000313" key="5">
    <source>
        <dbReference type="WBParaSite" id="Gr19_v10_g10331.t1"/>
    </source>
</evidence>
<evidence type="ECO:0000256" key="1">
    <source>
        <dbReference type="SAM" id="MobiDB-lite"/>
    </source>
</evidence>
<keyword evidence="2" id="KW-0812">Transmembrane</keyword>
<accession>A0A914GQ78</accession>
<evidence type="ECO:0000313" key="4">
    <source>
        <dbReference type="Proteomes" id="UP000887572"/>
    </source>
</evidence>
<evidence type="ECO:0000256" key="3">
    <source>
        <dbReference type="SAM" id="SignalP"/>
    </source>
</evidence>
<organism evidence="4 5">
    <name type="scientific">Globodera rostochiensis</name>
    <name type="common">Golden nematode worm</name>
    <name type="synonym">Heterodera rostochiensis</name>
    <dbReference type="NCBI Taxonomy" id="31243"/>
    <lineage>
        <taxon>Eukaryota</taxon>
        <taxon>Metazoa</taxon>
        <taxon>Ecdysozoa</taxon>
        <taxon>Nematoda</taxon>
        <taxon>Chromadorea</taxon>
        <taxon>Rhabditida</taxon>
        <taxon>Tylenchina</taxon>
        <taxon>Tylenchomorpha</taxon>
        <taxon>Tylenchoidea</taxon>
        <taxon>Heteroderidae</taxon>
        <taxon>Heteroderinae</taxon>
        <taxon>Globodera</taxon>
    </lineage>
</organism>
<keyword evidence="3" id="KW-0732">Signal</keyword>
<feature type="signal peptide" evidence="3">
    <location>
        <begin position="1"/>
        <end position="29"/>
    </location>
</feature>
<name>A0A914GQ78_GLORO</name>
<protein>
    <submittedName>
        <fullName evidence="5">Uncharacterized protein</fullName>
    </submittedName>
</protein>
<proteinExistence type="predicted"/>
<dbReference type="WBParaSite" id="Gr19_v10_g10331.t1">
    <property type="protein sequence ID" value="Gr19_v10_g10331.t1"/>
    <property type="gene ID" value="Gr19_v10_g10331"/>
</dbReference>
<dbReference type="Proteomes" id="UP000887572">
    <property type="component" value="Unplaced"/>
</dbReference>
<keyword evidence="2" id="KW-1133">Transmembrane helix</keyword>
<feature type="region of interest" description="Disordered" evidence="1">
    <location>
        <begin position="266"/>
        <end position="299"/>
    </location>
</feature>
<keyword evidence="4" id="KW-1185">Reference proteome</keyword>
<reference evidence="5" key="1">
    <citation type="submission" date="2022-11" db="UniProtKB">
        <authorList>
            <consortium name="WormBaseParasite"/>
        </authorList>
    </citation>
    <scope>IDENTIFICATION</scope>
</reference>